<reference evidence="1 2" key="3">
    <citation type="journal article" date="2014" name="J. Ind. Microbiol. Biotechnol.">
        <title>Genome mining of the Streptomyces avermitilis genome and development of genome-minimized hosts for heterologous expression of biosynthetic gene clusters.</title>
        <authorList>
            <person name="Ikeda H."/>
            <person name="Shin-ya K."/>
            <person name="Omura S."/>
        </authorList>
    </citation>
    <scope>NUCLEOTIDE SEQUENCE [LARGE SCALE GENOMIC DNA]</scope>
    <source>
        <strain evidence="2">ATCC 31267 / DSM 46492 / JCM 5070 / NBRC 14893 / NCIMB 12804 / NRRL 8165 / MA-4680</strain>
    </source>
</reference>
<dbReference type="Proteomes" id="UP000000428">
    <property type="component" value="Chromosome"/>
</dbReference>
<accession>Q82Q91</accession>
<gene>
    <name evidence="1" type="ORF">SAVERM_629</name>
</gene>
<reference evidence="1 2" key="2">
    <citation type="journal article" date="2003" name="Nat. Biotechnol.">
        <title>Complete genome sequence and comparative analysis of the industrial microorganism Streptomyces avermitilis.</title>
        <authorList>
            <person name="Ikeda H."/>
            <person name="Ishikawa J."/>
            <person name="Hanamoto A."/>
            <person name="Shinose M."/>
            <person name="Kikuchi H."/>
            <person name="Shiba T."/>
            <person name="Sakaki Y."/>
            <person name="Hattori M."/>
            <person name="Omura S."/>
        </authorList>
    </citation>
    <scope>NUCLEOTIDE SEQUENCE [LARGE SCALE GENOMIC DNA]</scope>
    <source>
        <strain evidence="2">ATCC 31267 / DSM 46492 / JCM 5070 / NBRC 14893 / NCIMB 12804 / NRRL 8165 / MA-4680</strain>
    </source>
</reference>
<protein>
    <submittedName>
        <fullName evidence="1">Uncharacterized protein</fullName>
    </submittedName>
</protein>
<keyword evidence="2" id="KW-1185">Reference proteome</keyword>
<dbReference type="eggNOG" id="COG4833">
    <property type="taxonomic scope" value="Bacteria"/>
</dbReference>
<name>Q82Q91_STRAW</name>
<dbReference type="EMBL" id="BA000030">
    <property type="protein sequence ID" value="BAC68339.1"/>
    <property type="molecule type" value="Genomic_DNA"/>
</dbReference>
<dbReference type="AlphaFoldDB" id="Q82Q91"/>
<dbReference type="KEGG" id="sma:SAVERM_629"/>
<reference evidence="1 2" key="1">
    <citation type="journal article" date="2001" name="Proc. Natl. Acad. Sci. U.S.A.">
        <title>Genome sequence of an industrial microorganism Streptomyces avermitilis: deducing the ability of producing secondary metabolites.</title>
        <authorList>
            <person name="Omura S."/>
            <person name="Ikeda H."/>
            <person name="Ishikawa J."/>
            <person name="Hanamoto A."/>
            <person name="Takahashi C."/>
            <person name="Shinose M."/>
            <person name="Takahashi Y."/>
            <person name="Horikawa H."/>
            <person name="Nakazawa H."/>
            <person name="Osonoe T."/>
            <person name="Kikuchi H."/>
            <person name="Shiba T."/>
            <person name="Sakaki Y."/>
            <person name="Hattori M."/>
        </authorList>
    </citation>
    <scope>NUCLEOTIDE SEQUENCE [LARGE SCALE GENOMIC DNA]</scope>
    <source>
        <strain evidence="2">ATCC 31267 / DSM 46492 / JCM 5070 / NBRC 14893 / NCIMB 12804 / NRRL 8165 / MA-4680</strain>
    </source>
</reference>
<evidence type="ECO:0000313" key="2">
    <source>
        <dbReference type="Proteomes" id="UP000000428"/>
    </source>
</evidence>
<sequence length="131" mass="13819">MTTLPTTSAAAAERLGPARALTRAVAAYSALWRPFGTNDGSGLVREQVPVAADDKPYSYEWPYSQVHIAALDLTAVDAAYESEPAERTKAQEHFWHVGKGTTGCPGYASYPVVACGEGGEGGAAPRRRPAP</sequence>
<organism evidence="1 2">
    <name type="scientific">Streptomyces avermitilis (strain ATCC 31267 / DSM 46492 / JCM 5070 / NBRC 14893 / NCIMB 12804 / NRRL 8165 / MA-4680)</name>
    <dbReference type="NCBI Taxonomy" id="227882"/>
    <lineage>
        <taxon>Bacteria</taxon>
        <taxon>Bacillati</taxon>
        <taxon>Actinomycetota</taxon>
        <taxon>Actinomycetes</taxon>
        <taxon>Kitasatosporales</taxon>
        <taxon>Streptomycetaceae</taxon>
        <taxon>Streptomyces</taxon>
    </lineage>
</organism>
<proteinExistence type="predicted"/>
<evidence type="ECO:0000313" key="1">
    <source>
        <dbReference type="EMBL" id="BAC68339.1"/>
    </source>
</evidence>
<dbReference type="HOGENOM" id="CLU_1926314_0_0_11"/>